<proteinExistence type="predicted"/>
<organism evidence="9">
    <name type="scientific">Anopheles atroparvus</name>
    <name type="common">European mosquito</name>
    <dbReference type="NCBI Taxonomy" id="41427"/>
    <lineage>
        <taxon>Eukaryota</taxon>
        <taxon>Metazoa</taxon>
        <taxon>Ecdysozoa</taxon>
        <taxon>Arthropoda</taxon>
        <taxon>Hexapoda</taxon>
        <taxon>Insecta</taxon>
        <taxon>Pterygota</taxon>
        <taxon>Neoptera</taxon>
        <taxon>Endopterygota</taxon>
        <taxon>Diptera</taxon>
        <taxon>Nematocera</taxon>
        <taxon>Culicoidea</taxon>
        <taxon>Culicidae</taxon>
        <taxon>Anophelinae</taxon>
        <taxon>Anopheles</taxon>
    </lineage>
</organism>
<dbReference type="EnsemblMetazoa" id="AATE010161-RA">
    <property type="protein sequence ID" value="AATE010161-PA.1"/>
    <property type="gene ID" value="AATE010161"/>
</dbReference>
<evidence type="ECO:0000313" key="9">
    <source>
        <dbReference type="EnsemblMetazoa" id="AATE010161-PA.1"/>
    </source>
</evidence>
<evidence type="ECO:0000256" key="5">
    <source>
        <dbReference type="ARBA" id="ARBA00023136"/>
    </source>
</evidence>
<keyword evidence="4" id="KW-1133">Transmembrane helix</keyword>
<dbReference type="SUPFAM" id="SSF53850">
    <property type="entry name" value="Periplasmic binding protein-like II"/>
    <property type="match status" value="1"/>
</dbReference>
<comment type="subcellular location">
    <subcellularLocation>
        <location evidence="1">Cell membrane</location>
        <topology evidence="1">Multi-pass membrane protein</topology>
    </subcellularLocation>
</comment>
<dbReference type="PANTHER" id="PTHR42643">
    <property type="entry name" value="IONOTROPIC RECEPTOR 20A-RELATED"/>
    <property type="match status" value="1"/>
</dbReference>
<evidence type="ECO:0000256" key="1">
    <source>
        <dbReference type="ARBA" id="ARBA00004651"/>
    </source>
</evidence>
<evidence type="ECO:0000256" key="7">
    <source>
        <dbReference type="ARBA" id="ARBA00023180"/>
    </source>
</evidence>
<dbReference type="GO" id="GO:0005886">
    <property type="term" value="C:plasma membrane"/>
    <property type="evidence" value="ECO:0007669"/>
    <property type="project" value="UniProtKB-SubCell"/>
</dbReference>
<dbReference type="Gene3D" id="1.10.287.70">
    <property type="match status" value="1"/>
</dbReference>
<dbReference type="STRING" id="41427.A0A182J2K2"/>
<accession>A0A182J2K2</accession>
<reference evidence="9" key="1">
    <citation type="submission" date="2022-08" db="UniProtKB">
        <authorList>
            <consortium name="EnsemblMetazoa"/>
        </authorList>
    </citation>
    <scope>IDENTIFICATION</scope>
    <source>
        <strain evidence="9">EBRO</strain>
    </source>
</reference>
<keyword evidence="2" id="KW-1003">Cell membrane</keyword>
<dbReference type="InterPro" id="IPR056198">
    <property type="entry name" value="LBD_receptor"/>
</dbReference>
<feature type="domain" description="Putative ionotropic receptor ligand binding" evidence="8">
    <location>
        <begin position="148"/>
        <end position="209"/>
    </location>
</feature>
<protein>
    <recommendedName>
        <fullName evidence="8">Putative ionotropic receptor ligand binding domain-containing protein</fullName>
    </recommendedName>
</protein>
<dbReference type="InterPro" id="IPR052192">
    <property type="entry name" value="Insect_Ionotropic_Sensory_Rcpt"/>
</dbReference>
<evidence type="ECO:0000256" key="3">
    <source>
        <dbReference type="ARBA" id="ARBA00022692"/>
    </source>
</evidence>
<evidence type="ECO:0000256" key="2">
    <source>
        <dbReference type="ARBA" id="ARBA00022475"/>
    </source>
</evidence>
<keyword evidence="3" id="KW-0812">Transmembrane</keyword>
<dbReference type="VEuPathDB" id="VectorBase:AATE010161"/>
<dbReference type="AlphaFoldDB" id="A0A182J2K2"/>
<evidence type="ECO:0000256" key="6">
    <source>
        <dbReference type="ARBA" id="ARBA00023170"/>
    </source>
</evidence>
<dbReference type="PANTHER" id="PTHR42643:SF24">
    <property type="entry name" value="IONOTROPIC RECEPTOR 60A"/>
    <property type="match status" value="1"/>
</dbReference>
<name>A0A182J2K2_ANOAO</name>
<sequence>MCPLVGVRVMPPLLLLILLAILATDQTVGDIPVDEFDDDQLLTVVPCIRRLCKKYFHSERALKGSLAIINIKPDASAFQLNILKSFNEDARHEMGVMVKDARRKHWNASHVTEKAKNYLMLIGDSSELAAPIRQLRRLPTWNPLAQVVVLFTVELTPLVFEIEVRNVLQELFDNSVLNVNVMVQRYNTSVLEVWTWFPYESGGCADNIDQIRLVDECEYVEVPPDEAANVRGAWMFRERHHFSDYGPKIPKYYNYCPLKISTSIWEPFVVGNESHIEKGLEVLMLDTITARMRLIPVYNVIEATRATARIIADNQTGLYADVIQRRTDLMIGGLYENPISRKLLSATIPYYQDDLTWCVPTARHAPKWLNVFIIFNVWTWLIAIFIIFAAAGLLYRFNYVEGLYRENYTWVLLQSLAFSLSVYAHYWPRRVSIRFFLIGYMFYGLHWNAAYHSFLISVLTRPRYEPQIASIGQAIEAEFRFAGAESTLPHFDNFLISVLTRPRYEPQIASIGQAIEAEFRFAGAESTLPHFDKPDPISRHLGAVYRVCPRMDECLARLRTERLLAVAISRAHSSNSRLIGEAEMYCFPKTDNIYTYSVSMLAKKDFHLLPKMNDLIRRISESGLLGKWQKESEKIRIDADVEEDEVGADGQTTLRLDHIEGAFLLGAVGLGLSLVAFVAELVYYRAKRNYRWRNNLLDRFLC</sequence>
<keyword evidence="5" id="KW-0472">Membrane</keyword>
<dbReference type="Pfam" id="PF24061">
    <property type="entry name" value="LBD_receptor"/>
    <property type="match status" value="1"/>
</dbReference>
<keyword evidence="6" id="KW-0675">Receptor</keyword>
<keyword evidence="7" id="KW-0325">Glycoprotein</keyword>
<evidence type="ECO:0000259" key="8">
    <source>
        <dbReference type="Pfam" id="PF24061"/>
    </source>
</evidence>
<evidence type="ECO:0000256" key="4">
    <source>
        <dbReference type="ARBA" id="ARBA00022989"/>
    </source>
</evidence>